<comment type="caution">
    <text evidence="2">The sequence shown here is derived from an EMBL/GenBank/DDBJ whole genome shotgun (WGS) entry which is preliminary data.</text>
</comment>
<proteinExistence type="predicted"/>
<gene>
    <name evidence="2" type="ORF">BC351_29120</name>
</gene>
<sequence length="79" mass="8933">MNKGQGEEPSQQEHERIQPQKGEGAKRCGKRVCKKPSVLGRGANESFKTDPKDQSRCRRQPKRLTLGLMRINGLPLLIH</sequence>
<dbReference type="AlphaFoldDB" id="A0A1V4HIT1"/>
<name>A0A1V4HIT1_9BACL</name>
<feature type="compositionally biased region" description="Basic and acidic residues" evidence="1">
    <location>
        <begin position="47"/>
        <end position="56"/>
    </location>
</feature>
<organism evidence="2 3">
    <name type="scientific">Paenibacillus ferrarius</name>
    <dbReference type="NCBI Taxonomy" id="1469647"/>
    <lineage>
        <taxon>Bacteria</taxon>
        <taxon>Bacillati</taxon>
        <taxon>Bacillota</taxon>
        <taxon>Bacilli</taxon>
        <taxon>Bacillales</taxon>
        <taxon>Paenibacillaceae</taxon>
        <taxon>Paenibacillus</taxon>
    </lineage>
</organism>
<reference evidence="3" key="1">
    <citation type="submission" date="2016-07" db="EMBL/GenBank/DDBJ databases">
        <authorList>
            <person name="Florea S."/>
            <person name="Webb J.S."/>
            <person name="Jaromczyk J."/>
            <person name="Schardl C.L."/>
        </authorList>
    </citation>
    <scope>NUCLEOTIDE SEQUENCE [LARGE SCALE GENOMIC DNA]</scope>
    <source>
        <strain evidence="3">CY1</strain>
    </source>
</reference>
<evidence type="ECO:0000256" key="1">
    <source>
        <dbReference type="SAM" id="MobiDB-lite"/>
    </source>
</evidence>
<dbReference type="EMBL" id="MBTG01000017">
    <property type="protein sequence ID" value="OPH56230.1"/>
    <property type="molecule type" value="Genomic_DNA"/>
</dbReference>
<accession>A0A1V4HIT1</accession>
<evidence type="ECO:0000313" key="2">
    <source>
        <dbReference type="EMBL" id="OPH56230.1"/>
    </source>
</evidence>
<dbReference type="Proteomes" id="UP000190626">
    <property type="component" value="Unassembled WGS sequence"/>
</dbReference>
<evidence type="ECO:0000313" key="3">
    <source>
        <dbReference type="Proteomes" id="UP000190626"/>
    </source>
</evidence>
<protein>
    <submittedName>
        <fullName evidence="2">Uncharacterized protein</fullName>
    </submittedName>
</protein>
<keyword evidence="3" id="KW-1185">Reference proteome</keyword>
<feature type="region of interest" description="Disordered" evidence="1">
    <location>
        <begin position="1"/>
        <end position="58"/>
    </location>
</feature>
<feature type="compositionally biased region" description="Basic and acidic residues" evidence="1">
    <location>
        <begin position="11"/>
        <end position="26"/>
    </location>
</feature>